<keyword evidence="1" id="KW-1185">Reference proteome</keyword>
<name>A0AC58TJ83_TOBAC</name>
<accession>A0AC58TJ83</accession>
<protein>
    <submittedName>
        <fullName evidence="2">Cytochrome P450 CYP749A22-like</fullName>
    </submittedName>
</protein>
<gene>
    <name evidence="2" type="primary">LOC107828359</name>
</gene>
<dbReference type="Proteomes" id="UP000790787">
    <property type="component" value="Chromosome 20"/>
</dbReference>
<evidence type="ECO:0000313" key="1">
    <source>
        <dbReference type="Proteomes" id="UP000790787"/>
    </source>
</evidence>
<proteinExistence type="predicted"/>
<reference evidence="2" key="2">
    <citation type="submission" date="2025-08" db="UniProtKB">
        <authorList>
            <consortium name="RefSeq"/>
        </authorList>
    </citation>
    <scope>IDENTIFICATION</scope>
    <source>
        <tissue evidence="2">Leaf</tissue>
    </source>
</reference>
<sequence length="346" mass="39508">MESYESKEIEVNEQFRLMSTEIISKTAFGSSYLEGKHIFQMLDKLTLFIVMSSRRSRIPGISKLFRTIEDIESDKIREALREIMLMVKKREANVNSGQTDSYGSDFLGSLLKAHHDVDERKRISVDHVIDECKTFYFGGHETTTNLLSWSVLLLAINTDWQEKSRKEVLELFGKEYPETDSILKLEIVGMVINESLRLYPPVVDINRRVTRTTRFGELTVPAGVELDIPPLSVHHSFEIWGDDARLFKPDRFADGVAKATKEPLMAFLPFSFGLRKCPGSSFAIMQVKIALSMILQRYKFTLSPNYSHFPIVILSHCKIISYKMAAPCTKLLRGSGEGRTTRVYCT</sequence>
<dbReference type="RefSeq" id="XP_075097294.1">
    <property type="nucleotide sequence ID" value="XM_075241193.1"/>
</dbReference>
<reference evidence="1" key="1">
    <citation type="journal article" date="2014" name="Nat. Commun.">
        <title>The tobacco genome sequence and its comparison with those of tomato and potato.</title>
        <authorList>
            <person name="Sierro N."/>
            <person name="Battey J.N."/>
            <person name="Ouadi S."/>
            <person name="Bakaher N."/>
            <person name="Bovet L."/>
            <person name="Willig A."/>
            <person name="Goepfert S."/>
            <person name="Peitsch M.C."/>
            <person name="Ivanov N.V."/>
        </authorList>
    </citation>
    <scope>NUCLEOTIDE SEQUENCE [LARGE SCALE GENOMIC DNA]</scope>
</reference>
<organism evidence="1 2">
    <name type="scientific">Nicotiana tabacum</name>
    <name type="common">Common tobacco</name>
    <dbReference type="NCBI Taxonomy" id="4097"/>
    <lineage>
        <taxon>Eukaryota</taxon>
        <taxon>Viridiplantae</taxon>
        <taxon>Streptophyta</taxon>
        <taxon>Embryophyta</taxon>
        <taxon>Tracheophyta</taxon>
        <taxon>Spermatophyta</taxon>
        <taxon>Magnoliopsida</taxon>
        <taxon>eudicotyledons</taxon>
        <taxon>Gunneridae</taxon>
        <taxon>Pentapetalae</taxon>
        <taxon>asterids</taxon>
        <taxon>lamiids</taxon>
        <taxon>Solanales</taxon>
        <taxon>Solanaceae</taxon>
        <taxon>Nicotianoideae</taxon>
        <taxon>Nicotianeae</taxon>
        <taxon>Nicotiana</taxon>
    </lineage>
</organism>
<evidence type="ECO:0000313" key="2">
    <source>
        <dbReference type="RefSeq" id="XP_075097294.1"/>
    </source>
</evidence>